<keyword evidence="1" id="KW-0472">Membrane</keyword>
<name>A0ABY2WWP7_9RHOB</name>
<evidence type="ECO:0000313" key="2">
    <source>
        <dbReference type="EMBL" id="TMV07180.1"/>
    </source>
</evidence>
<protein>
    <recommendedName>
        <fullName evidence="4">Glycerophosphoryl diester phosphodiesterase membrane domain-containing protein</fullName>
    </recommendedName>
</protein>
<dbReference type="Proteomes" id="UP001193035">
    <property type="component" value="Unassembled WGS sequence"/>
</dbReference>
<accession>A0ABY2WWP7</accession>
<dbReference type="EMBL" id="VCPD01000004">
    <property type="protein sequence ID" value="TMV07180.1"/>
    <property type="molecule type" value="Genomic_DNA"/>
</dbReference>
<evidence type="ECO:0008006" key="4">
    <source>
        <dbReference type="Google" id="ProtNLM"/>
    </source>
</evidence>
<feature type="transmembrane region" description="Helical" evidence="1">
    <location>
        <begin position="21"/>
        <end position="45"/>
    </location>
</feature>
<keyword evidence="3" id="KW-1185">Reference proteome</keyword>
<evidence type="ECO:0000313" key="3">
    <source>
        <dbReference type="Proteomes" id="UP001193035"/>
    </source>
</evidence>
<feature type="transmembrane region" description="Helical" evidence="1">
    <location>
        <begin position="213"/>
        <end position="236"/>
    </location>
</feature>
<keyword evidence="1" id="KW-0812">Transmembrane</keyword>
<reference evidence="2 3" key="1">
    <citation type="submission" date="2019-05" db="EMBL/GenBank/DDBJ databases">
        <title>Ruegeria sp. nov., isolated from tidal flat.</title>
        <authorList>
            <person name="Kim W."/>
        </authorList>
    </citation>
    <scope>NUCLEOTIDE SEQUENCE [LARGE SCALE GENOMIC DNA]</scope>
    <source>
        <strain evidence="2 3">CAU 1488</strain>
    </source>
</reference>
<feature type="transmembrane region" description="Helical" evidence="1">
    <location>
        <begin position="144"/>
        <end position="166"/>
    </location>
</feature>
<feature type="transmembrane region" description="Helical" evidence="1">
    <location>
        <begin position="110"/>
        <end position="138"/>
    </location>
</feature>
<feature type="transmembrane region" description="Helical" evidence="1">
    <location>
        <begin position="187"/>
        <end position="207"/>
    </location>
</feature>
<evidence type="ECO:0000256" key="1">
    <source>
        <dbReference type="SAM" id="Phobius"/>
    </source>
</evidence>
<organism evidence="2 3">
    <name type="scientific">Ruegeria sediminis</name>
    <dbReference type="NCBI Taxonomy" id="2583820"/>
    <lineage>
        <taxon>Bacteria</taxon>
        <taxon>Pseudomonadati</taxon>
        <taxon>Pseudomonadota</taxon>
        <taxon>Alphaproteobacteria</taxon>
        <taxon>Rhodobacterales</taxon>
        <taxon>Roseobacteraceae</taxon>
        <taxon>Ruegeria</taxon>
    </lineage>
</organism>
<comment type="caution">
    <text evidence="2">The sequence shown here is derived from an EMBL/GenBank/DDBJ whole genome shotgun (WGS) entry which is preliminary data.</text>
</comment>
<proteinExistence type="predicted"/>
<sequence length="255" mass="27385">MMGWSIFAHSVRMVFGNLKQVLQITVGPSLVATVLIVGIFLALGIPLEAFDETAEGLPPGVSPGTFFLFLALLLVIIWTVMFWIAVAWHRFILLEEYPTGIFPEFRFDRILAYFGRGLMLGVLALIGFLPLGLLLAAIGEQSVGLSVILTIAYAAFLIICFLRLAIILPSAAVGQHLTLAQAWNSTAGTAGALGVLIIVSVLFQFVVQLVSAALMIVPVLGVLVVLFATTLVLPLINVSILTTMYGVFVEGRELG</sequence>
<feature type="transmembrane region" description="Helical" evidence="1">
    <location>
        <begin position="65"/>
        <end position="89"/>
    </location>
</feature>
<keyword evidence="1" id="KW-1133">Transmembrane helix</keyword>
<gene>
    <name evidence="2" type="ORF">FGK63_13835</name>
</gene>